<evidence type="ECO:0000313" key="2">
    <source>
        <dbReference type="EMBL" id="JAI04657.1"/>
    </source>
</evidence>
<sequence>MNSFEHFSKDQLSADDSLILL</sequence>
<dbReference type="EMBL" id="GBXM01003921">
    <property type="protein sequence ID" value="JAI04657.1"/>
    <property type="molecule type" value="Transcribed_RNA"/>
</dbReference>
<name>A0A0E9XQE0_ANGAN</name>
<evidence type="ECO:0000256" key="1">
    <source>
        <dbReference type="SAM" id="MobiDB-lite"/>
    </source>
</evidence>
<organism evidence="2">
    <name type="scientific">Anguilla anguilla</name>
    <name type="common">European freshwater eel</name>
    <name type="synonym">Muraena anguilla</name>
    <dbReference type="NCBI Taxonomy" id="7936"/>
    <lineage>
        <taxon>Eukaryota</taxon>
        <taxon>Metazoa</taxon>
        <taxon>Chordata</taxon>
        <taxon>Craniata</taxon>
        <taxon>Vertebrata</taxon>
        <taxon>Euteleostomi</taxon>
        <taxon>Actinopterygii</taxon>
        <taxon>Neopterygii</taxon>
        <taxon>Teleostei</taxon>
        <taxon>Anguilliformes</taxon>
        <taxon>Anguillidae</taxon>
        <taxon>Anguilla</taxon>
    </lineage>
</organism>
<dbReference type="AlphaFoldDB" id="A0A0E9XQE0"/>
<feature type="region of interest" description="Disordered" evidence="1">
    <location>
        <begin position="1"/>
        <end position="21"/>
    </location>
</feature>
<proteinExistence type="predicted"/>
<reference evidence="2" key="2">
    <citation type="journal article" date="2015" name="Fish Shellfish Immunol.">
        <title>Early steps in the European eel (Anguilla anguilla)-Vibrio vulnificus interaction in the gills: Role of the RtxA13 toxin.</title>
        <authorList>
            <person name="Callol A."/>
            <person name="Pajuelo D."/>
            <person name="Ebbesson L."/>
            <person name="Teles M."/>
            <person name="MacKenzie S."/>
            <person name="Amaro C."/>
        </authorList>
    </citation>
    <scope>NUCLEOTIDE SEQUENCE</scope>
</reference>
<protein>
    <submittedName>
        <fullName evidence="2">Uncharacterized protein</fullName>
    </submittedName>
</protein>
<reference evidence="2" key="1">
    <citation type="submission" date="2014-11" db="EMBL/GenBank/DDBJ databases">
        <authorList>
            <person name="Amaro Gonzalez C."/>
        </authorList>
    </citation>
    <scope>NUCLEOTIDE SEQUENCE</scope>
</reference>
<accession>A0A0E9XQE0</accession>